<reference evidence="8" key="2">
    <citation type="submission" date="2014-03" db="EMBL/GenBank/DDBJ databases">
        <title>The whipworm genome and dual-species transcriptomics of an intimate host-pathogen interaction.</title>
        <authorList>
            <person name="Foth B.J."/>
            <person name="Tsai I.J."/>
            <person name="Reid A.J."/>
            <person name="Bancroft A.J."/>
            <person name="Nichol S."/>
            <person name="Tracey A."/>
            <person name="Holroyd N."/>
            <person name="Cotton J.A."/>
            <person name="Stanley E.J."/>
            <person name="Zarowiecki M."/>
            <person name="Liu J.Z."/>
            <person name="Huckvale T."/>
            <person name="Cooper P.J."/>
            <person name="Grencis R.K."/>
            <person name="Berriman M."/>
        </authorList>
    </citation>
    <scope>NUCLEOTIDE SEQUENCE [LARGE SCALE GENOMIC DNA]</scope>
</reference>
<evidence type="ECO:0000256" key="2">
    <source>
        <dbReference type="ARBA" id="ARBA00005742"/>
    </source>
</evidence>
<dbReference type="GO" id="GO:0016491">
    <property type="term" value="F:oxidoreductase activity"/>
    <property type="evidence" value="ECO:0007669"/>
    <property type="project" value="TreeGrafter"/>
</dbReference>
<proteinExistence type="inferred from homology"/>
<accession>A0A077Z1R1</accession>
<keyword evidence="3" id="KW-0732">Signal</keyword>
<dbReference type="Proteomes" id="UP000030665">
    <property type="component" value="Unassembled WGS sequence"/>
</dbReference>
<sequence length="125" mass="14052">MTKEECRDAGFTINLLCSSCDDLAQFKLDALEPTCRQCCQKDVGESKYPTAILEVCGSLCYASYFLAFVKSVDLKRWPGLLVQYVRGADPTIKLVDEKGNIAETLGIDNWNTDSVIEFLNMRLIR</sequence>
<evidence type="ECO:0000259" key="7">
    <source>
        <dbReference type="Pfam" id="PF08806"/>
    </source>
</evidence>
<dbReference type="PANTHER" id="PTHR13077:SF6">
    <property type="entry name" value="SELENOPROTEIN F"/>
    <property type="match status" value="1"/>
</dbReference>
<dbReference type="Gene3D" id="3.40.30.50">
    <property type="entry name" value="Sep15/SelM thioredoxin-like domain, active-site redox motif"/>
    <property type="match status" value="1"/>
</dbReference>
<keyword evidence="4" id="KW-0256">Endoplasmic reticulum</keyword>
<evidence type="ECO:0000256" key="5">
    <source>
        <dbReference type="ARBA" id="ARBA00022933"/>
    </source>
</evidence>
<reference evidence="8" key="1">
    <citation type="submission" date="2014-01" db="EMBL/GenBank/DDBJ databases">
        <authorList>
            <person name="Aslett M."/>
        </authorList>
    </citation>
    <scope>NUCLEOTIDE SEQUENCE</scope>
</reference>
<dbReference type="InterPro" id="IPR038219">
    <property type="entry name" value="Sep15/SelM_sf"/>
</dbReference>
<keyword evidence="5" id="KW-0712">Selenocysteine</keyword>
<evidence type="ECO:0000256" key="1">
    <source>
        <dbReference type="ARBA" id="ARBA00004319"/>
    </source>
</evidence>
<dbReference type="InterPro" id="IPR039992">
    <property type="entry name" value="Sep15_SelM"/>
</dbReference>
<dbReference type="InterPro" id="IPR036249">
    <property type="entry name" value="Thioredoxin-like_sf"/>
</dbReference>
<evidence type="ECO:0000313" key="8">
    <source>
        <dbReference type="EMBL" id="CDW53623.1"/>
    </source>
</evidence>
<evidence type="ECO:0000256" key="4">
    <source>
        <dbReference type="ARBA" id="ARBA00022824"/>
    </source>
</evidence>
<dbReference type="InterPro" id="IPR014912">
    <property type="entry name" value="Sep15_SelM_dom"/>
</dbReference>
<evidence type="ECO:0000256" key="3">
    <source>
        <dbReference type="ARBA" id="ARBA00022729"/>
    </source>
</evidence>
<dbReference type="EMBL" id="HG805861">
    <property type="protein sequence ID" value="CDW53623.1"/>
    <property type="molecule type" value="Genomic_DNA"/>
</dbReference>
<evidence type="ECO:0000256" key="6">
    <source>
        <dbReference type="ARBA" id="ARBA00040775"/>
    </source>
</evidence>
<keyword evidence="9" id="KW-1185">Reference proteome</keyword>
<comment type="similarity">
    <text evidence="2">Belongs to the selenoprotein M/F family.</text>
</comment>
<dbReference type="STRING" id="36087.A0A077Z1R1"/>
<dbReference type="Pfam" id="PF08806">
    <property type="entry name" value="Sep15_SelM"/>
    <property type="match status" value="1"/>
</dbReference>
<gene>
    <name evidence="8" type="ORF">TTRE_0000188801</name>
</gene>
<comment type="subcellular location">
    <subcellularLocation>
        <location evidence="1">Endoplasmic reticulum lumen</location>
    </subcellularLocation>
</comment>
<protein>
    <recommendedName>
        <fullName evidence="6">Selenoprotein F</fullName>
    </recommendedName>
</protein>
<dbReference type="GO" id="GO:0005788">
    <property type="term" value="C:endoplasmic reticulum lumen"/>
    <property type="evidence" value="ECO:0007669"/>
    <property type="project" value="UniProtKB-SubCell"/>
</dbReference>
<evidence type="ECO:0000313" key="9">
    <source>
        <dbReference type="Proteomes" id="UP000030665"/>
    </source>
</evidence>
<name>A0A077Z1R1_TRITR</name>
<dbReference type="PANTHER" id="PTHR13077">
    <property type="entry name" value="SELENOPROTEIN F"/>
    <property type="match status" value="1"/>
</dbReference>
<feature type="domain" description="Selenoprotein F/M" evidence="7">
    <location>
        <begin position="67"/>
        <end position="123"/>
    </location>
</feature>
<dbReference type="OrthoDB" id="1910009at2759"/>
<dbReference type="SUPFAM" id="SSF52833">
    <property type="entry name" value="Thioredoxin-like"/>
    <property type="match status" value="1"/>
</dbReference>
<organism evidence="8 9">
    <name type="scientific">Trichuris trichiura</name>
    <name type="common">Whipworm</name>
    <name type="synonym">Trichocephalus trichiurus</name>
    <dbReference type="NCBI Taxonomy" id="36087"/>
    <lineage>
        <taxon>Eukaryota</taxon>
        <taxon>Metazoa</taxon>
        <taxon>Ecdysozoa</taxon>
        <taxon>Nematoda</taxon>
        <taxon>Enoplea</taxon>
        <taxon>Dorylaimia</taxon>
        <taxon>Trichinellida</taxon>
        <taxon>Trichuridae</taxon>
        <taxon>Trichuris</taxon>
    </lineage>
</organism>
<dbReference type="AlphaFoldDB" id="A0A077Z1R1"/>